<gene>
    <name evidence="2" type="ORF">C4H11_05725</name>
</gene>
<dbReference type="Pfam" id="PF06980">
    <property type="entry name" value="DUF1302"/>
    <property type="match status" value="1"/>
</dbReference>
<keyword evidence="1" id="KW-0732">Signal</keyword>
<feature type="signal peptide" evidence="1">
    <location>
        <begin position="1"/>
        <end position="23"/>
    </location>
</feature>
<keyword evidence="3" id="KW-1185">Reference proteome</keyword>
<dbReference type="EMBL" id="CP027231">
    <property type="protein sequence ID" value="AVM52506.1"/>
    <property type="molecule type" value="Genomic_DNA"/>
</dbReference>
<evidence type="ECO:0000313" key="3">
    <source>
        <dbReference type="Proteomes" id="UP000238304"/>
    </source>
</evidence>
<reference evidence="2 3" key="1">
    <citation type="submission" date="2018-02" db="EMBL/GenBank/DDBJ databases">
        <authorList>
            <person name="Holder M.E."/>
            <person name="Ajami N.J."/>
            <person name="Petrosino J.F."/>
        </authorList>
    </citation>
    <scope>NUCLEOTIDE SEQUENCE [LARGE SCALE GENOMIC DNA]</scope>
    <source>
        <strain evidence="2 3">ATCC 33285</strain>
    </source>
</reference>
<feature type="chain" id="PRO_5046456489" description="Alginate export protein" evidence="1">
    <location>
        <begin position="24"/>
        <end position="420"/>
    </location>
</feature>
<evidence type="ECO:0008006" key="4">
    <source>
        <dbReference type="Google" id="ProtNLM"/>
    </source>
</evidence>
<dbReference type="Proteomes" id="UP000238304">
    <property type="component" value="Chromosome"/>
</dbReference>
<dbReference type="SUPFAM" id="SSF56935">
    <property type="entry name" value="Porins"/>
    <property type="match status" value="1"/>
</dbReference>
<protein>
    <recommendedName>
        <fullName evidence="4">Alginate export protein</fullName>
    </recommendedName>
</protein>
<organism evidence="2 3">
    <name type="scientific">Bacteroides zoogleoformans</name>
    <dbReference type="NCBI Taxonomy" id="28119"/>
    <lineage>
        <taxon>Bacteria</taxon>
        <taxon>Pseudomonadati</taxon>
        <taxon>Bacteroidota</taxon>
        <taxon>Bacteroidia</taxon>
        <taxon>Bacteroidales</taxon>
        <taxon>Bacteroidaceae</taxon>
        <taxon>Bacteroides</taxon>
    </lineage>
</organism>
<dbReference type="InterPro" id="IPR010727">
    <property type="entry name" value="DUF1302"/>
</dbReference>
<accession>A0ABN5ILN3</accession>
<evidence type="ECO:0000313" key="2">
    <source>
        <dbReference type="EMBL" id="AVM52506.1"/>
    </source>
</evidence>
<proteinExistence type="predicted"/>
<evidence type="ECO:0000256" key="1">
    <source>
        <dbReference type="SAM" id="SignalP"/>
    </source>
</evidence>
<sequence length="420" mass="47970">MASVSNFPARFLLSIFLLFSLHAPTCGQKAEESTWQIKGFVDTYHAIRTEKPNDFMSSRTRIRGEIGKNFGSSSLFVSFNATHNALLKDRTGFELREAYLDHREEHWGFRLGRQLVIWGAADGVRITDLVSPMDMTEFLAQEYDDIRMSVNALRFFVFNDKMKFELLAVPTLEGYKLPTDDTNPWSVLPETSPLPPVWSEEGSHPKFRLSNMEYGGRLCFTLPGVDFSLAALHTWNKMPVITCQPSATHLIMSPRYYRMGFFGGDVSKPLGQFVLRGEAAFNVGKHFSYKPTNNATTQKGFNTLNYLVGMDWYGPHEWMVTAQFSSESIFRYKSHIAQPQHSTLLTLNVSKKLLGSTLWLSDFTYFDMNHKGWFSRFAAEYALNDYILLSAGCDLFEGNEGMFGSYKHNSEIWAKAKYNF</sequence>
<name>A0ABN5ILN3_9BACE</name>
<dbReference type="RefSeq" id="WP_106040824.1">
    <property type="nucleotide sequence ID" value="NZ_CP027231.1"/>
</dbReference>